<proteinExistence type="predicted"/>
<dbReference type="AlphaFoldDB" id="A0A163X1W5"/>
<dbReference type="Proteomes" id="UP000076630">
    <property type="component" value="Unassembled WGS sequence"/>
</dbReference>
<protein>
    <recommendedName>
        <fullName evidence="1">N-acetyltransferase domain-containing protein</fullName>
    </recommendedName>
</protein>
<comment type="caution">
    <text evidence="2">The sequence shown here is derived from an EMBL/GenBank/DDBJ whole genome shotgun (WGS) entry which is preliminary data.</text>
</comment>
<name>A0A163X1W5_9FLAO</name>
<organism evidence="2 3">
    <name type="scientific">Myroides marinus</name>
    <dbReference type="NCBI Taxonomy" id="703342"/>
    <lineage>
        <taxon>Bacteria</taxon>
        <taxon>Pseudomonadati</taxon>
        <taxon>Bacteroidota</taxon>
        <taxon>Flavobacteriia</taxon>
        <taxon>Flavobacteriales</taxon>
        <taxon>Flavobacteriaceae</taxon>
        <taxon>Myroides</taxon>
    </lineage>
</organism>
<dbReference type="GO" id="GO:0016747">
    <property type="term" value="F:acyltransferase activity, transferring groups other than amino-acyl groups"/>
    <property type="evidence" value="ECO:0007669"/>
    <property type="project" value="InterPro"/>
</dbReference>
<dbReference type="OrthoDB" id="8479334at2"/>
<dbReference type="InterPro" id="IPR000182">
    <property type="entry name" value="GNAT_dom"/>
</dbReference>
<evidence type="ECO:0000259" key="1">
    <source>
        <dbReference type="PROSITE" id="PS51186"/>
    </source>
</evidence>
<dbReference type="RefSeq" id="WP_038987137.1">
    <property type="nucleotide sequence ID" value="NZ_JWJO01000042.1"/>
</dbReference>
<dbReference type="EMBL" id="LQNU01000073">
    <property type="protein sequence ID" value="KZE77178.1"/>
    <property type="molecule type" value="Genomic_DNA"/>
</dbReference>
<dbReference type="InterPro" id="IPR016181">
    <property type="entry name" value="Acyl_CoA_acyltransferase"/>
</dbReference>
<accession>A0A163X1W5</accession>
<dbReference type="PROSITE" id="PS51186">
    <property type="entry name" value="GNAT"/>
    <property type="match status" value="1"/>
</dbReference>
<reference evidence="2 3" key="1">
    <citation type="submission" date="2016-01" db="EMBL/GenBank/DDBJ databases">
        <title>Whole genome sequencing of Myroides marinus L41.</title>
        <authorList>
            <person name="Hong K.W."/>
        </authorList>
    </citation>
    <scope>NUCLEOTIDE SEQUENCE [LARGE SCALE GENOMIC DNA]</scope>
    <source>
        <strain evidence="2 3">L41</strain>
    </source>
</reference>
<gene>
    <name evidence="2" type="ORF">AV926_14710</name>
</gene>
<dbReference type="SUPFAM" id="SSF55729">
    <property type="entry name" value="Acyl-CoA N-acyltransferases (Nat)"/>
    <property type="match status" value="1"/>
</dbReference>
<evidence type="ECO:0000313" key="2">
    <source>
        <dbReference type="EMBL" id="KZE77178.1"/>
    </source>
</evidence>
<sequence length="161" mass="19056">MISIDKVQLDEKQVLRNLMQLYKYDFTEYDPEDLDLMGLYDYPYLDYYFVESDRYAYFIRFNGVLAGFALVRYSELELTKETVLELVEFFVLKKYRREGMGSYAARDIISKHSGKWKIGVISSNVPALSFWRKTIHTKVGVSYEEIKENSWDGTILVFETK</sequence>
<dbReference type="Gene3D" id="3.40.630.30">
    <property type="match status" value="1"/>
</dbReference>
<feature type="domain" description="N-acetyltransferase" evidence="1">
    <location>
        <begin position="13"/>
        <end position="161"/>
    </location>
</feature>
<keyword evidence="3" id="KW-1185">Reference proteome</keyword>
<dbReference type="Pfam" id="PF00583">
    <property type="entry name" value="Acetyltransf_1"/>
    <property type="match status" value="1"/>
</dbReference>
<evidence type="ECO:0000313" key="3">
    <source>
        <dbReference type="Proteomes" id="UP000076630"/>
    </source>
</evidence>